<name>A0A2K3P785_TRIPR</name>
<dbReference type="EMBL" id="ASHM01004342">
    <property type="protein sequence ID" value="PNY11154.1"/>
    <property type="molecule type" value="Genomic_DNA"/>
</dbReference>
<reference evidence="2 3" key="2">
    <citation type="journal article" date="2017" name="Front. Plant Sci.">
        <title>Gene Classification and Mining of Molecular Markers Useful in Red Clover (Trifolium pratense) Breeding.</title>
        <authorList>
            <person name="Istvanek J."/>
            <person name="Dluhosova J."/>
            <person name="Dluhos P."/>
            <person name="Patkova L."/>
            <person name="Nedelnik J."/>
            <person name="Repkova J."/>
        </authorList>
    </citation>
    <scope>NUCLEOTIDE SEQUENCE [LARGE SCALE GENOMIC DNA]</scope>
    <source>
        <strain evidence="3">cv. Tatra</strain>
        <tissue evidence="2">Young leaves</tissue>
    </source>
</reference>
<dbReference type="Proteomes" id="UP000236291">
    <property type="component" value="Unassembled WGS sequence"/>
</dbReference>
<evidence type="ECO:0000313" key="2">
    <source>
        <dbReference type="EMBL" id="PNY11154.1"/>
    </source>
</evidence>
<reference evidence="2 3" key="1">
    <citation type="journal article" date="2014" name="Am. J. Bot.">
        <title>Genome assembly and annotation for red clover (Trifolium pratense; Fabaceae).</title>
        <authorList>
            <person name="Istvanek J."/>
            <person name="Jaros M."/>
            <person name="Krenek A."/>
            <person name="Repkova J."/>
        </authorList>
    </citation>
    <scope>NUCLEOTIDE SEQUENCE [LARGE SCALE GENOMIC DNA]</scope>
    <source>
        <strain evidence="3">cv. Tatra</strain>
        <tissue evidence="2">Young leaves</tissue>
    </source>
</reference>
<sequence length="69" mass="7408">MDGEESSEIEVSFNGRNEKDEFQSKEVGSRGSWAMGSAMEEAKNGSGEDMGCCSAILKQQHRSCGGESN</sequence>
<accession>A0A2K3P785</accession>
<dbReference type="AlphaFoldDB" id="A0A2K3P785"/>
<comment type="caution">
    <text evidence="2">The sequence shown here is derived from an EMBL/GenBank/DDBJ whole genome shotgun (WGS) entry which is preliminary data.</text>
</comment>
<gene>
    <name evidence="2" type="ORF">L195_g007754</name>
</gene>
<evidence type="ECO:0000313" key="3">
    <source>
        <dbReference type="Proteomes" id="UP000236291"/>
    </source>
</evidence>
<proteinExistence type="predicted"/>
<feature type="region of interest" description="Disordered" evidence="1">
    <location>
        <begin position="1"/>
        <end position="51"/>
    </location>
</feature>
<organism evidence="2 3">
    <name type="scientific">Trifolium pratense</name>
    <name type="common">Red clover</name>
    <dbReference type="NCBI Taxonomy" id="57577"/>
    <lineage>
        <taxon>Eukaryota</taxon>
        <taxon>Viridiplantae</taxon>
        <taxon>Streptophyta</taxon>
        <taxon>Embryophyta</taxon>
        <taxon>Tracheophyta</taxon>
        <taxon>Spermatophyta</taxon>
        <taxon>Magnoliopsida</taxon>
        <taxon>eudicotyledons</taxon>
        <taxon>Gunneridae</taxon>
        <taxon>Pentapetalae</taxon>
        <taxon>rosids</taxon>
        <taxon>fabids</taxon>
        <taxon>Fabales</taxon>
        <taxon>Fabaceae</taxon>
        <taxon>Papilionoideae</taxon>
        <taxon>50 kb inversion clade</taxon>
        <taxon>NPAAA clade</taxon>
        <taxon>Hologalegina</taxon>
        <taxon>IRL clade</taxon>
        <taxon>Trifolieae</taxon>
        <taxon>Trifolium</taxon>
    </lineage>
</organism>
<protein>
    <submittedName>
        <fullName evidence="2">Uncharacterized protein</fullName>
    </submittedName>
</protein>
<feature type="compositionally biased region" description="Basic and acidic residues" evidence="1">
    <location>
        <begin position="16"/>
        <end position="28"/>
    </location>
</feature>
<evidence type="ECO:0000256" key="1">
    <source>
        <dbReference type="SAM" id="MobiDB-lite"/>
    </source>
</evidence>